<gene>
    <name evidence="2" type="ORF">DR999_PMT07675</name>
</gene>
<sequence>MAGLLCSARARTMADKESVGSQLPHLQERIPGDPHICRLLSGKRRGSQPANTSQRIRGIKGEKKRLKRNKQSTSNRRARGASLGRVVVSRRDQISSIEVEQTEQESRYPRVQCRSREVPPQVTSLGGD</sequence>
<dbReference type="Proteomes" id="UP000297703">
    <property type="component" value="Unassembled WGS sequence"/>
</dbReference>
<dbReference type="AlphaFoldDB" id="A0A4D9EEQ7"/>
<name>A0A4D9EEQ7_9SAUR</name>
<feature type="region of interest" description="Disordered" evidence="1">
    <location>
        <begin position="41"/>
        <end position="128"/>
    </location>
</feature>
<comment type="caution">
    <text evidence="2">The sequence shown here is derived from an EMBL/GenBank/DDBJ whole genome shotgun (WGS) entry which is preliminary data.</text>
</comment>
<reference evidence="2 3" key="1">
    <citation type="submission" date="2019-04" db="EMBL/GenBank/DDBJ databases">
        <title>Draft genome of the big-headed turtle Platysternon megacephalum.</title>
        <authorList>
            <person name="Gong S."/>
        </authorList>
    </citation>
    <scope>NUCLEOTIDE SEQUENCE [LARGE SCALE GENOMIC DNA]</scope>
    <source>
        <strain evidence="2">DO16091913</strain>
        <tissue evidence="2">Muscle</tissue>
    </source>
</reference>
<evidence type="ECO:0000313" key="2">
    <source>
        <dbReference type="EMBL" id="TFK09229.1"/>
    </source>
</evidence>
<organism evidence="2 3">
    <name type="scientific">Platysternon megacephalum</name>
    <name type="common">big-headed turtle</name>
    <dbReference type="NCBI Taxonomy" id="55544"/>
    <lineage>
        <taxon>Eukaryota</taxon>
        <taxon>Metazoa</taxon>
        <taxon>Chordata</taxon>
        <taxon>Craniata</taxon>
        <taxon>Vertebrata</taxon>
        <taxon>Euteleostomi</taxon>
        <taxon>Archelosauria</taxon>
        <taxon>Testudinata</taxon>
        <taxon>Testudines</taxon>
        <taxon>Cryptodira</taxon>
        <taxon>Durocryptodira</taxon>
        <taxon>Testudinoidea</taxon>
        <taxon>Platysternidae</taxon>
        <taxon>Platysternon</taxon>
    </lineage>
</organism>
<protein>
    <submittedName>
        <fullName evidence="2">Mucin-5AC</fullName>
    </submittedName>
</protein>
<dbReference type="EMBL" id="QXTE01000055">
    <property type="protein sequence ID" value="TFK09229.1"/>
    <property type="molecule type" value="Genomic_DNA"/>
</dbReference>
<accession>A0A4D9EEQ7</accession>
<evidence type="ECO:0000313" key="3">
    <source>
        <dbReference type="Proteomes" id="UP000297703"/>
    </source>
</evidence>
<reference evidence="2 3" key="2">
    <citation type="submission" date="2019-04" db="EMBL/GenBank/DDBJ databases">
        <title>The genome sequence of big-headed turtle.</title>
        <authorList>
            <person name="Gong S."/>
        </authorList>
    </citation>
    <scope>NUCLEOTIDE SEQUENCE [LARGE SCALE GENOMIC DNA]</scope>
    <source>
        <strain evidence="2">DO16091913</strain>
        <tissue evidence="2">Muscle</tissue>
    </source>
</reference>
<keyword evidence="3" id="KW-1185">Reference proteome</keyword>
<evidence type="ECO:0000256" key="1">
    <source>
        <dbReference type="SAM" id="MobiDB-lite"/>
    </source>
</evidence>
<proteinExistence type="predicted"/>